<feature type="region of interest" description="Disordered" evidence="1">
    <location>
        <begin position="1"/>
        <end position="120"/>
    </location>
</feature>
<reference evidence="2" key="2">
    <citation type="submission" date="2021-02" db="EMBL/GenBank/DDBJ databases">
        <authorList>
            <person name="Kimball J.A."/>
            <person name="Haas M.W."/>
            <person name="Macchietto M."/>
            <person name="Kono T."/>
            <person name="Duquette J."/>
            <person name="Shao M."/>
        </authorList>
    </citation>
    <scope>NUCLEOTIDE SEQUENCE</scope>
    <source>
        <tissue evidence="2">Fresh leaf tissue</tissue>
    </source>
</reference>
<name>A0A8J5VYI9_ZIZPA</name>
<dbReference type="EMBL" id="JAAALK010000285">
    <property type="protein sequence ID" value="KAG8064534.1"/>
    <property type="molecule type" value="Genomic_DNA"/>
</dbReference>
<evidence type="ECO:0000313" key="3">
    <source>
        <dbReference type="Proteomes" id="UP000729402"/>
    </source>
</evidence>
<protein>
    <submittedName>
        <fullName evidence="2">Uncharacterized protein</fullName>
    </submittedName>
</protein>
<comment type="caution">
    <text evidence="2">The sequence shown here is derived from an EMBL/GenBank/DDBJ whole genome shotgun (WGS) entry which is preliminary data.</text>
</comment>
<gene>
    <name evidence="2" type="ORF">GUJ93_ZPchr0004g38140</name>
</gene>
<organism evidence="2 3">
    <name type="scientific">Zizania palustris</name>
    <name type="common">Northern wild rice</name>
    <dbReference type="NCBI Taxonomy" id="103762"/>
    <lineage>
        <taxon>Eukaryota</taxon>
        <taxon>Viridiplantae</taxon>
        <taxon>Streptophyta</taxon>
        <taxon>Embryophyta</taxon>
        <taxon>Tracheophyta</taxon>
        <taxon>Spermatophyta</taxon>
        <taxon>Magnoliopsida</taxon>
        <taxon>Liliopsida</taxon>
        <taxon>Poales</taxon>
        <taxon>Poaceae</taxon>
        <taxon>BOP clade</taxon>
        <taxon>Oryzoideae</taxon>
        <taxon>Oryzeae</taxon>
        <taxon>Zizaniinae</taxon>
        <taxon>Zizania</taxon>
    </lineage>
</organism>
<reference evidence="2" key="1">
    <citation type="journal article" date="2021" name="bioRxiv">
        <title>Whole Genome Assembly and Annotation of Northern Wild Rice, Zizania palustris L., Supports a Whole Genome Duplication in the Zizania Genus.</title>
        <authorList>
            <person name="Haas M."/>
            <person name="Kono T."/>
            <person name="Macchietto M."/>
            <person name="Millas R."/>
            <person name="McGilp L."/>
            <person name="Shao M."/>
            <person name="Duquette J."/>
            <person name="Hirsch C.N."/>
            <person name="Kimball J."/>
        </authorList>
    </citation>
    <scope>NUCLEOTIDE SEQUENCE</scope>
    <source>
        <tissue evidence="2">Fresh leaf tissue</tissue>
    </source>
</reference>
<dbReference type="AlphaFoldDB" id="A0A8J5VYI9"/>
<evidence type="ECO:0000256" key="1">
    <source>
        <dbReference type="SAM" id="MobiDB-lite"/>
    </source>
</evidence>
<keyword evidence="3" id="KW-1185">Reference proteome</keyword>
<proteinExistence type="predicted"/>
<sequence>MSRNGFHGRCAQGPVAEHNSARGGGAEADMDARPVLVPGSNKDKLDSAAARKPSPKLLRKANTAVGMSEKPAASTAAKEEGAKKNVAPDGGTASGQRWQRRAVEESSRRGTKGNSAARLI</sequence>
<accession>A0A8J5VYI9</accession>
<evidence type="ECO:0000313" key="2">
    <source>
        <dbReference type="EMBL" id="KAG8064534.1"/>
    </source>
</evidence>
<dbReference type="Proteomes" id="UP000729402">
    <property type="component" value="Unassembled WGS sequence"/>
</dbReference>